<dbReference type="OrthoDB" id="5873245at2759"/>
<sequence>MVNNLLIVALTCLIYVLYSRILLRHSRNGSGLSSAQKSFFIQCSSIGASNLIGSALYVYMQFLPTPSFFVIIAHICWQLNHGKKFVNLVTEEMKVFPERIVT</sequence>
<dbReference type="Proteomes" id="UP000053660">
    <property type="component" value="Unassembled WGS sequence"/>
</dbReference>
<name>A0A0B1RZ13_OESDE</name>
<dbReference type="EMBL" id="KN612007">
    <property type="protein sequence ID" value="KHJ76185.1"/>
    <property type="molecule type" value="Genomic_DNA"/>
</dbReference>
<gene>
    <name evidence="2" type="ORF">OESDEN_24195</name>
</gene>
<keyword evidence="1" id="KW-0472">Membrane</keyword>
<evidence type="ECO:0000313" key="2">
    <source>
        <dbReference type="EMBL" id="KHJ76185.1"/>
    </source>
</evidence>
<keyword evidence="3" id="KW-1185">Reference proteome</keyword>
<dbReference type="PANTHER" id="PTHR23021">
    <property type="entry name" value="SERPENTINE RECEPTOR, CLASS T"/>
    <property type="match status" value="1"/>
</dbReference>
<keyword evidence="1" id="KW-0812">Transmembrane</keyword>
<organism evidence="2 3">
    <name type="scientific">Oesophagostomum dentatum</name>
    <name type="common">Nodular worm</name>
    <dbReference type="NCBI Taxonomy" id="61180"/>
    <lineage>
        <taxon>Eukaryota</taxon>
        <taxon>Metazoa</taxon>
        <taxon>Ecdysozoa</taxon>
        <taxon>Nematoda</taxon>
        <taxon>Chromadorea</taxon>
        <taxon>Rhabditida</taxon>
        <taxon>Rhabditina</taxon>
        <taxon>Rhabditomorpha</taxon>
        <taxon>Strongyloidea</taxon>
        <taxon>Strongylidae</taxon>
        <taxon>Oesophagostomum</taxon>
    </lineage>
</organism>
<accession>A0A0B1RZ13</accession>
<reference evidence="2 3" key="1">
    <citation type="submission" date="2014-03" db="EMBL/GenBank/DDBJ databases">
        <title>Draft genome of the hookworm Oesophagostomum dentatum.</title>
        <authorList>
            <person name="Mitreva M."/>
        </authorList>
    </citation>
    <scope>NUCLEOTIDE SEQUENCE [LARGE SCALE GENOMIC DNA]</scope>
    <source>
        <strain evidence="2 3">OD-Hann</strain>
    </source>
</reference>
<dbReference type="PANTHER" id="PTHR23021:SF11">
    <property type="entry name" value="SERPENTINE RECEPTOR, CLASS T"/>
    <property type="match status" value="1"/>
</dbReference>
<dbReference type="Pfam" id="PF10321">
    <property type="entry name" value="7TM_GPCR_Srt"/>
    <property type="match status" value="1"/>
</dbReference>
<feature type="transmembrane region" description="Helical" evidence="1">
    <location>
        <begin position="6"/>
        <end position="23"/>
    </location>
</feature>
<evidence type="ECO:0000313" key="3">
    <source>
        <dbReference type="Proteomes" id="UP000053660"/>
    </source>
</evidence>
<protein>
    <recommendedName>
        <fullName evidence="4">7TM GPCR serpentine receptor class x (Srx) domain-containing protein</fullName>
    </recommendedName>
</protein>
<evidence type="ECO:0008006" key="4">
    <source>
        <dbReference type="Google" id="ProtNLM"/>
    </source>
</evidence>
<keyword evidence="1" id="KW-1133">Transmembrane helix</keyword>
<feature type="non-terminal residue" evidence="2">
    <location>
        <position position="102"/>
    </location>
</feature>
<dbReference type="InterPro" id="IPR019425">
    <property type="entry name" value="7TM_GPCR_serpentine_rcpt_Srt"/>
</dbReference>
<proteinExistence type="predicted"/>
<evidence type="ECO:0000256" key="1">
    <source>
        <dbReference type="SAM" id="Phobius"/>
    </source>
</evidence>
<dbReference type="AlphaFoldDB" id="A0A0B1RZ13"/>